<evidence type="ECO:0000313" key="1">
    <source>
        <dbReference type="EMBL" id="AKC95198.1"/>
    </source>
</evidence>
<organism evidence="1 2">
    <name type="scientific">Sneathia vaginalis</name>
    <dbReference type="NCBI Taxonomy" id="187101"/>
    <lineage>
        <taxon>Bacteria</taxon>
        <taxon>Fusobacteriati</taxon>
        <taxon>Fusobacteriota</taxon>
        <taxon>Fusobacteriia</taxon>
        <taxon>Fusobacteriales</taxon>
        <taxon>Leptotrichiaceae</taxon>
        <taxon>Sneathia</taxon>
    </lineage>
</organism>
<dbReference type="AlphaFoldDB" id="A0A0E3UUD8"/>
<dbReference type="KEGG" id="sns:VC03_01225"/>
<gene>
    <name evidence="1" type="ORF">VC03_01225</name>
</gene>
<dbReference type="EMBL" id="CP011280">
    <property type="protein sequence ID" value="AKC95198.1"/>
    <property type="molecule type" value="Genomic_DNA"/>
</dbReference>
<evidence type="ECO:0000313" key="2">
    <source>
        <dbReference type="Proteomes" id="UP000033103"/>
    </source>
</evidence>
<proteinExistence type="predicted"/>
<dbReference type="Proteomes" id="UP000033103">
    <property type="component" value="Chromosome"/>
</dbReference>
<dbReference type="PATRIC" id="fig|1069640.6.peg.231"/>
<reference evidence="1 2" key="1">
    <citation type="journal article" date="2012" name="BMC Genomics">
        <title>Genomic sequence analysis and characterization of Sneathia amnii sp. nov.</title>
        <authorList>
            <consortium name="Vaginal Microbiome Consortium (additional members)"/>
            <person name="Harwich M.D.Jr."/>
            <person name="Serrano M.G."/>
            <person name="Fettweis J.M."/>
            <person name="Alves J.M."/>
            <person name="Reimers M.A."/>
            <person name="Buck G.A."/>
            <person name="Jefferson K.K."/>
        </authorList>
    </citation>
    <scope>NUCLEOTIDE SEQUENCE [LARGE SCALE GENOMIC DNA]</scope>
    <source>
        <strain evidence="1 2">SN35</strain>
    </source>
</reference>
<dbReference type="OrthoDB" id="5360656at2"/>
<name>A0A0E3UUD8_9FUSO</name>
<keyword evidence="2" id="KW-1185">Reference proteome</keyword>
<dbReference type="RefSeq" id="WP_046328304.1">
    <property type="nucleotide sequence ID" value="NZ_CP011280.1"/>
</dbReference>
<dbReference type="HOGENOM" id="CLU_1346829_0_0_0"/>
<dbReference type="STRING" id="187101.VC03_01225"/>
<accession>A0A0E3UUD8</accession>
<protein>
    <submittedName>
        <fullName evidence="1">Uncharacterized protein</fullName>
    </submittedName>
</protein>
<sequence>MKKYILLNPVILKSYNLSSLKKEINRLGFILVFPEKNHTEIVKNKYKELMLKEKGTIIDQRCPLIVEYFKKNGLNVKFHNIEPILIHIAREISSRIDLKDGYKWIITPCIALKNYGNTLNLKNTSFLTWDEFCSEYSIKTKGEKLSNSPIPFGFFSSIEKNCISIEEKDLKNISNEKIKNIRLIEGLYCHNGCHNGDGVKCIGK</sequence>